<dbReference type="STRING" id="1047168.A0A0F4G804"/>
<dbReference type="AlphaFoldDB" id="A0A0F4G804"/>
<comment type="caution">
    <text evidence="2">The sequence shown here is derived from an EMBL/GenBank/DDBJ whole genome shotgun (WGS) entry which is preliminary data.</text>
</comment>
<feature type="compositionally biased region" description="Polar residues" evidence="1">
    <location>
        <begin position="109"/>
        <end position="118"/>
    </location>
</feature>
<protein>
    <submittedName>
        <fullName evidence="2">Uncharacterized protein</fullName>
    </submittedName>
</protein>
<feature type="region of interest" description="Disordered" evidence="1">
    <location>
        <begin position="1"/>
        <end position="38"/>
    </location>
</feature>
<gene>
    <name evidence="2" type="ORF">TI39_contig4308g00001</name>
</gene>
<evidence type="ECO:0000313" key="2">
    <source>
        <dbReference type="EMBL" id="KJX93486.1"/>
    </source>
</evidence>
<feature type="region of interest" description="Disordered" evidence="1">
    <location>
        <begin position="62"/>
        <end position="135"/>
    </location>
</feature>
<sequence length="217" mass="23741">MTDTKMNDTETADFSDEDMLDFGLEDNDPSTNPDFDETMADADVASFPKDYGEDHVQKWSELGSEFDEDAQTDNELTASKALDRGLLNSRTTQQAPARGKDQGLFVIGESSSMASNQLSSTTVTGSSSSPEKHERGAHDLVDAGDFFPPAKRHKQSFRHGTTDAIDYTNAVPGNEFLAEVAAAADEAKEQKVNDAPVDEAGEWFKQMFGTEMFEYIG</sequence>
<keyword evidence="3" id="KW-1185">Reference proteome</keyword>
<name>A0A0F4G804_9PEZI</name>
<evidence type="ECO:0000256" key="1">
    <source>
        <dbReference type="SAM" id="MobiDB-lite"/>
    </source>
</evidence>
<dbReference type="Proteomes" id="UP000033647">
    <property type="component" value="Unassembled WGS sequence"/>
</dbReference>
<evidence type="ECO:0000313" key="3">
    <source>
        <dbReference type="Proteomes" id="UP000033647"/>
    </source>
</evidence>
<proteinExistence type="predicted"/>
<accession>A0A0F4G804</accession>
<dbReference type="EMBL" id="LAFY01004267">
    <property type="protein sequence ID" value="KJX93486.1"/>
    <property type="molecule type" value="Genomic_DNA"/>
</dbReference>
<organism evidence="2 3">
    <name type="scientific">Zymoseptoria brevis</name>
    <dbReference type="NCBI Taxonomy" id="1047168"/>
    <lineage>
        <taxon>Eukaryota</taxon>
        <taxon>Fungi</taxon>
        <taxon>Dikarya</taxon>
        <taxon>Ascomycota</taxon>
        <taxon>Pezizomycotina</taxon>
        <taxon>Dothideomycetes</taxon>
        <taxon>Dothideomycetidae</taxon>
        <taxon>Mycosphaerellales</taxon>
        <taxon>Mycosphaerellaceae</taxon>
        <taxon>Zymoseptoria</taxon>
    </lineage>
</organism>
<reference evidence="2 3" key="1">
    <citation type="submission" date="2015-03" db="EMBL/GenBank/DDBJ databases">
        <title>RNA-seq based gene annotation and comparative genomics of four Zymoseptoria species reveal species-specific pathogenicity related genes and transposable element activity.</title>
        <authorList>
            <person name="Grandaubert J."/>
            <person name="Bhattacharyya A."/>
            <person name="Stukenbrock E.H."/>
        </authorList>
    </citation>
    <scope>NUCLEOTIDE SEQUENCE [LARGE SCALE GENOMIC DNA]</scope>
    <source>
        <strain evidence="2 3">Zb18110</strain>
    </source>
</reference>
<feature type="compositionally biased region" description="Acidic residues" evidence="1">
    <location>
        <begin position="10"/>
        <end position="38"/>
    </location>
</feature>
<feature type="compositionally biased region" description="Low complexity" evidence="1">
    <location>
        <begin position="119"/>
        <end position="129"/>
    </location>
</feature>